<feature type="compositionally biased region" description="Basic and acidic residues" evidence="1">
    <location>
        <begin position="111"/>
        <end position="121"/>
    </location>
</feature>
<evidence type="ECO:0000256" key="1">
    <source>
        <dbReference type="SAM" id="MobiDB-lite"/>
    </source>
</evidence>
<evidence type="ECO:0000313" key="3">
    <source>
        <dbReference type="Proteomes" id="UP001189663"/>
    </source>
</evidence>
<dbReference type="AlphaFoldDB" id="A0ABC8QDN4"/>
<dbReference type="Proteomes" id="UP001189663">
    <property type="component" value="Unassembled WGS sequence"/>
</dbReference>
<feature type="compositionally biased region" description="Low complexity" evidence="1">
    <location>
        <begin position="27"/>
        <end position="44"/>
    </location>
</feature>
<proteinExistence type="predicted"/>
<evidence type="ECO:0000313" key="2">
    <source>
        <dbReference type="EMBL" id="CAJ0778082.1"/>
    </source>
</evidence>
<name>A0ABC8QDN4_9RALS</name>
<organism evidence="2 3">
    <name type="scientific">Ralstonia holmesii</name>
    <dbReference type="NCBI Taxonomy" id="3058602"/>
    <lineage>
        <taxon>Bacteria</taxon>
        <taxon>Pseudomonadati</taxon>
        <taxon>Pseudomonadota</taxon>
        <taxon>Betaproteobacteria</taxon>
        <taxon>Burkholderiales</taxon>
        <taxon>Burkholderiaceae</taxon>
        <taxon>Ralstonia</taxon>
    </lineage>
</organism>
<sequence length="275" mass="30304">MGLCISKPAGTSINRARDTQPATAPSTQHTGQAQARHARQAGGQLSQLGNMTRNRAATSGAGTSSLQTRRTAVLPSAQQDGPSQTQTAVAAVLTHVRETYYKPNLKSGNKVRGDTEAERLRQQSATDEVNRIRSQTNALRAVQEGKAHQCQELALLAVHHLWQDHALPAEILELGGDDDDVAHCVAVVGLAPHQLHSNMKLWNPDTFICDPWCNIACRAKDYPKQFIDKMKKWESQDKLVGYRRMGFVQPTEPAWIRDVLRGDRTVSNPFESQSP</sequence>
<reference evidence="2 3" key="1">
    <citation type="submission" date="2023-07" db="EMBL/GenBank/DDBJ databases">
        <authorList>
            <person name="Peeters C."/>
        </authorList>
    </citation>
    <scope>NUCLEOTIDE SEQUENCE [LARGE SCALE GENOMIC DNA]</scope>
    <source>
        <strain evidence="2 3">LMG 18096</strain>
    </source>
</reference>
<feature type="region of interest" description="Disordered" evidence="1">
    <location>
        <begin position="1"/>
        <end position="86"/>
    </location>
</feature>
<gene>
    <name evidence="2" type="ORF">LMG18096_00747</name>
</gene>
<dbReference type="RefSeq" id="WP_316683403.1">
    <property type="nucleotide sequence ID" value="NZ_CATZAT010000001.1"/>
</dbReference>
<evidence type="ECO:0008006" key="4">
    <source>
        <dbReference type="Google" id="ProtNLM"/>
    </source>
</evidence>
<keyword evidence="3" id="KW-1185">Reference proteome</keyword>
<feature type="compositionally biased region" description="Polar residues" evidence="1">
    <location>
        <begin position="9"/>
        <end position="26"/>
    </location>
</feature>
<feature type="region of interest" description="Disordered" evidence="1">
    <location>
        <begin position="104"/>
        <end position="125"/>
    </location>
</feature>
<comment type="caution">
    <text evidence="2">The sequence shown here is derived from an EMBL/GenBank/DDBJ whole genome shotgun (WGS) entry which is preliminary data.</text>
</comment>
<accession>A0ABC8QDN4</accession>
<feature type="compositionally biased region" description="Polar residues" evidence="1">
    <location>
        <begin position="45"/>
        <end position="86"/>
    </location>
</feature>
<dbReference type="EMBL" id="CATZAT010000001">
    <property type="protein sequence ID" value="CAJ0778082.1"/>
    <property type="molecule type" value="Genomic_DNA"/>
</dbReference>
<protein>
    <recommendedName>
        <fullName evidence="4">Type III effector protein</fullName>
    </recommendedName>
</protein>